<dbReference type="Proteomes" id="UP000654075">
    <property type="component" value="Unassembled WGS sequence"/>
</dbReference>
<gene>
    <name evidence="2" type="ORF">PGLA1383_LOCUS54618</name>
</gene>
<accession>A0A813HN64</accession>
<feature type="transmembrane region" description="Helical" evidence="1">
    <location>
        <begin position="66"/>
        <end position="87"/>
    </location>
</feature>
<feature type="transmembrane region" description="Helical" evidence="1">
    <location>
        <begin position="107"/>
        <end position="128"/>
    </location>
</feature>
<feature type="transmembrane region" description="Helical" evidence="1">
    <location>
        <begin position="234"/>
        <end position="251"/>
    </location>
</feature>
<keyword evidence="1" id="KW-1133">Transmembrane helix</keyword>
<feature type="transmembrane region" description="Helical" evidence="1">
    <location>
        <begin position="182"/>
        <end position="199"/>
    </location>
</feature>
<evidence type="ECO:0000313" key="3">
    <source>
        <dbReference type="Proteomes" id="UP000654075"/>
    </source>
</evidence>
<evidence type="ECO:0000256" key="1">
    <source>
        <dbReference type="SAM" id="Phobius"/>
    </source>
</evidence>
<evidence type="ECO:0000313" key="2">
    <source>
        <dbReference type="EMBL" id="CAE8639592.1"/>
    </source>
</evidence>
<feature type="non-terminal residue" evidence="2">
    <location>
        <position position="272"/>
    </location>
</feature>
<keyword evidence="1" id="KW-0472">Membrane</keyword>
<keyword evidence="1" id="KW-0812">Transmembrane</keyword>
<reference evidence="2" key="1">
    <citation type="submission" date="2021-02" db="EMBL/GenBank/DDBJ databases">
        <authorList>
            <person name="Dougan E. K."/>
            <person name="Rhodes N."/>
            <person name="Thang M."/>
            <person name="Chan C."/>
        </authorList>
    </citation>
    <scope>NUCLEOTIDE SEQUENCE</scope>
</reference>
<organism evidence="2 3">
    <name type="scientific">Polarella glacialis</name>
    <name type="common">Dinoflagellate</name>
    <dbReference type="NCBI Taxonomy" id="89957"/>
    <lineage>
        <taxon>Eukaryota</taxon>
        <taxon>Sar</taxon>
        <taxon>Alveolata</taxon>
        <taxon>Dinophyceae</taxon>
        <taxon>Suessiales</taxon>
        <taxon>Suessiaceae</taxon>
        <taxon>Polarella</taxon>
    </lineage>
</organism>
<feature type="transmembrane region" description="Helical" evidence="1">
    <location>
        <begin position="206"/>
        <end position="228"/>
    </location>
</feature>
<comment type="caution">
    <text evidence="2">The sequence shown here is derived from an EMBL/GenBank/DDBJ whole genome shotgun (WGS) entry which is preliminary data.</text>
</comment>
<keyword evidence="3" id="KW-1185">Reference proteome</keyword>
<name>A0A813HN64_POLGL</name>
<dbReference type="EMBL" id="CAJNNV010032312">
    <property type="protein sequence ID" value="CAE8639592.1"/>
    <property type="molecule type" value="Genomic_DNA"/>
</dbReference>
<sequence>MAKVTPSPTPVGVERGVSKEADLGSSRWQSCKSIGKEIRRYLSTLDLRFEDASEEVNFKESLENEVILHGCLAALCGVIVIPVALVPVFAREFSFMFALGDVRSGLLLTWCSTFIVVLSYLITSALRLWKGWFKKWNWELYFMISASYYALSLSFANFWHMPLMVGIRPESVWHHDARGTEVFILLALDGLMTCVAMYVPVRACNLWILPVLGVGSYLVLLMAVDSVFPNDRHLTVGALLALTSMASNGAWRNEKSRREKWQALLRVLEQEE</sequence>
<proteinExistence type="predicted"/>
<protein>
    <submittedName>
        <fullName evidence="2">Uncharacterized protein</fullName>
    </submittedName>
</protein>
<feature type="transmembrane region" description="Helical" evidence="1">
    <location>
        <begin position="140"/>
        <end position="162"/>
    </location>
</feature>
<dbReference type="AlphaFoldDB" id="A0A813HN64"/>